<gene>
    <name evidence="2" type="ORF">MCOR_13456</name>
</gene>
<name>A0A6J8B3F8_MYTCO</name>
<organism evidence="2 3">
    <name type="scientific">Mytilus coruscus</name>
    <name type="common">Sea mussel</name>
    <dbReference type="NCBI Taxonomy" id="42192"/>
    <lineage>
        <taxon>Eukaryota</taxon>
        <taxon>Metazoa</taxon>
        <taxon>Spiralia</taxon>
        <taxon>Lophotrochozoa</taxon>
        <taxon>Mollusca</taxon>
        <taxon>Bivalvia</taxon>
        <taxon>Autobranchia</taxon>
        <taxon>Pteriomorphia</taxon>
        <taxon>Mytilida</taxon>
        <taxon>Mytiloidea</taxon>
        <taxon>Mytilidae</taxon>
        <taxon>Mytilinae</taxon>
        <taxon>Mytilus</taxon>
    </lineage>
</organism>
<keyword evidence="3" id="KW-1185">Reference proteome</keyword>
<protein>
    <submittedName>
        <fullName evidence="2">Uncharacterized protein</fullName>
    </submittedName>
</protein>
<proteinExistence type="predicted"/>
<dbReference type="Proteomes" id="UP000507470">
    <property type="component" value="Unassembled WGS sequence"/>
</dbReference>
<dbReference type="EMBL" id="CACVKT020002234">
    <property type="protein sequence ID" value="CAC5377002.1"/>
    <property type="molecule type" value="Genomic_DNA"/>
</dbReference>
<accession>A0A6J8B3F8</accession>
<feature type="compositionally biased region" description="Basic and acidic residues" evidence="1">
    <location>
        <begin position="112"/>
        <end position="124"/>
    </location>
</feature>
<dbReference type="OrthoDB" id="6155266at2759"/>
<sequence>MEAGNLTQKVESPLETATFLTKAKSRTLSAFKKNKRSYSDIKIKTKKCAFCHEIGRTPVNCTKVTTAYAHMNIVKSERLCLICLGHHKLADCKSKSYCRNCYKRHHTSLCNKDEKSEESSKPQAKETGNTVLHSSLTQRTTHLLLKTVVANVSSGKQSTEANILFDKDAQRFFITETFAE</sequence>
<evidence type="ECO:0000256" key="1">
    <source>
        <dbReference type="SAM" id="MobiDB-lite"/>
    </source>
</evidence>
<feature type="region of interest" description="Disordered" evidence="1">
    <location>
        <begin position="112"/>
        <end position="132"/>
    </location>
</feature>
<evidence type="ECO:0000313" key="3">
    <source>
        <dbReference type="Proteomes" id="UP000507470"/>
    </source>
</evidence>
<dbReference type="AlphaFoldDB" id="A0A6J8B3F8"/>
<evidence type="ECO:0000313" key="2">
    <source>
        <dbReference type="EMBL" id="CAC5377002.1"/>
    </source>
</evidence>
<reference evidence="2 3" key="1">
    <citation type="submission" date="2020-06" db="EMBL/GenBank/DDBJ databases">
        <authorList>
            <person name="Li R."/>
            <person name="Bekaert M."/>
        </authorList>
    </citation>
    <scope>NUCLEOTIDE SEQUENCE [LARGE SCALE GENOMIC DNA]</scope>
    <source>
        <strain evidence="3">wild</strain>
    </source>
</reference>